<dbReference type="OrthoDB" id="5294470at2"/>
<dbReference type="Proteomes" id="UP000294887">
    <property type="component" value="Unassembled WGS sequence"/>
</dbReference>
<organism evidence="3 4">
    <name type="scientific">Cocleimonas flava</name>
    <dbReference type="NCBI Taxonomy" id="634765"/>
    <lineage>
        <taxon>Bacteria</taxon>
        <taxon>Pseudomonadati</taxon>
        <taxon>Pseudomonadota</taxon>
        <taxon>Gammaproteobacteria</taxon>
        <taxon>Thiotrichales</taxon>
        <taxon>Thiotrichaceae</taxon>
        <taxon>Cocleimonas</taxon>
    </lineage>
</organism>
<feature type="compositionally biased region" description="Basic residues" evidence="2">
    <location>
        <begin position="27"/>
        <end position="43"/>
    </location>
</feature>
<accession>A0A4R1ETX3</accession>
<proteinExistence type="predicted"/>
<gene>
    <name evidence="3" type="ORF">EV695_4004</name>
</gene>
<feature type="region of interest" description="Disordered" evidence="2">
    <location>
        <begin position="1"/>
        <end position="63"/>
    </location>
</feature>
<evidence type="ECO:0000256" key="2">
    <source>
        <dbReference type="SAM" id="MobiDB-lite"/>
    </source>
</evidence>
<evidence type="ECO:0008006" key="5">
    <source>
        <dbReference type="Google" id="ProtNLM"/>
    </source>
</evidence>
<name>A0A4R1ETX3_9GAMM</name>
<dbReference type="RefSeq" id="WP_131907737.1">
    <property type="nucleotide sequence ID" value="NZ_BAAAFU010000007.1"/>
</dbReference>
<evidence type="ECO:0000313" key="4">
    <source>
        <dbReference type="Proteomes" id="UP000294887"/>
    </source>
</evidence>
<keyword evidence="4" id="KW-1185">Reference proteome</keyword>
<reference evidence="3 4" key="1">
    <citation type="submission" date="2019-03" db="EMBL/GenBank/DDBJ databases">
        <title>Genomic Encyclopedia of Type Strains, Phase IV (KMG-IV): sequencing the most valuable type-strain genomes for metagenomic binning, comparative biology and taxonomic classification.</title>
        <authorList>
            <person name="Goeker M."/>
        </authorList>
    </citation>
    <scope>NUCLEOTIDE SEQUENCE [LARGE SCALE GENOMIC DNA]</scope>
    <source>
        <strain evidence="3 4">DSM 24830</strain>
    </source>
</reference>
<dbReference type="InterPro" id="IPR018636">
    <property type="entry name" value="DUF2058"/>
</dbReference>
<feature type="compositionally biased region" description="Basic and acidic residues" evidence="2">
    <location>
        <begin position="190"/>
        <end position="206"/>
    </location>
</feature>
<feature type="coiled-coil region" evidence="1">
    <location>
        <begin position="79"/>
        <end position="106"/>
    </location>
</feature>
<comment type="caution">
    <text evidence="3">The sequence shown here is derived from an EMBL/GenBank/DDBJ whole genome shotgun (WGS) entry which is preliminary data.</text>
</comment>
<evidence type="ECO:0000256" key="1">
    <source>
        <dbReference type="SAM" id="Coils"/>
    </source>
</evidence>
<sequence length="206" mass="23173">MSSLSDQLLKAGLVTEDQVKKAAEKPKPKKKFTGNRNNHKAKQKPVSNRKSASSQKQKREVSDLEQFYKERSALERNEKQAALKKKQEAERIKKETNGKINKLITENLKNDEAADIRYNFVVGTTIKYLFVTEKQQQELADGSLAITFLGGKRSLIPIEIAKEITALNPNKIVIVATDDDSADNAETQTEETKTVETRAVETKPEE</sequence>
<feature type="region of interest" description="Disordered" evidence="2">
    <location>
        <begin position="179"/>
        <end position="206"/>
    </location>
</feature>
<feature type="compositionally biased region" description="Basic and acidic residues" evidence="2">
    <location>
        <begin position="17"/>
        <end position="26"/>
    </location>
</feature>
<dbReference type="AlphaFoldDB" id="A0A4R1ETX3"/>
<feature type="compositionally biased region" description="Polar residues" evidence="2">
    <location>
        <begin position="45"/>
        <end position="55"/>
    </location>
</feature>
<keyword evidence="1" id="KW-0175">Coiled coil</keyword>
<dbReference type="EMBL" id="SMFQ01000005">
    <property type="protein sequence ID" value="TCJ83264.1"/>
    <property type="molecule type" value="Genomic_DNA"/>
</dbReference>
<protein>
    <recommendedName>
        <fullName evidence="5">DUF2058 family protein</fullName>
    </recommendedName>
</protein>
<evidence type="ECO:0000313" key="3">
    <source>
        <dbReference type="EMBL" id="TCJ83264.1"/>
    </source>
</evidence>
<dbReference type="Pfam" id="PF09831">
    <property type="entry name" value="DUF2058"/>
    <property type="match status" value="1"/>
</dbReference>